<evidence type="ECO:0000259" key="10">
    <source>
        <dbReference type="Pfam" id="PF06750"/>
    </source>
</evidence>
<dbReference type="GO" id="GO:0006465">
    <property type="term" value="P:signal peptide processing"/>
    <property type="evidence" value="ECO:0007669"/>
    <property type="project" value="TreeGrafter"/>
</dbReference>
<feature type="domain" description="Prepilin type IV endopeptidase peptidase" evidence="9">
    <location>
        <begin position="168"/>
        <end position="308"/>
    </location>
</feature>
<feature type="transmembrane region" description="Helical" evidence="8">
    <location>
        <begin position="282"/>
        <end position="315"/>
    </location>
</feature>
<evidence type="ECO:0000256" key="4">
    <source>
        <dbReference type="ARBA" id="ARBA00022692"/>
    </source>
</evidence>
<dbReference type="KEGG" id="schv:BRCON_0900"/>
<feature type="transmembrane region" description="Helical" evidence="8">
    <location>
        <begin position="68"/>
        <end position="89"/>
    </location>
</feature>
<evidence type="ECO:0000256" key="3">
    <source>
        <dbReference type="ARBA" id="ARBA00022475"/>
    </source>
</evidence>
<evidence type="ECO:0000256" key="8">
    <source>
        <dbReference type="SAM" id="Phobius"/>
    </source>
</evidence>
<keyword evidence="6 8" id="KW-0472">Membrane</keyword>
<comment type="subcellular location">
    <subcellularLocation>
        <location evidence="1">Cell membrane</location>
        <topology evidence="1">Multi-pass membrane protein</topology>
    </subcellularLocation>
</comment>
<evidence type="ECO:0000256" key="7">
    <source>
        <dbReference type="SAM" id="MobiDB-lite"/>
    </source>
</evidence>
<dbReference type="InterPro" id="IPR000045">
    <property type="entry name" value="Prepilin_IV_endopep_pep"/>
</dbReference>
<feature type="transmembrane region" description="Helical" evidence="8">
    <location>
        <begin position="140"/>
        <end position="159"/>
    </location>
</feature>
<dbReference type="GO" id="GO:0005886">
    <property type="term" value="C:plasma membrane"/>
    <property type="evidence" value="ECO:0007669"/>
    <property type="project" value="UniProtKB-SubCell"/>
</dbReference>
<dbReference type="Pfam" id="PF01478">
    <property type="entry name" value="Peptidase_A24"/>
    <property type="match status" value="1"/>
</dbReference>
<evidence type="ECO:0000256" key="1">
    <source>
        <dbReference type="ARBA" id="ARBA00004651"/>
    </source>
</evidence>
<name>A0A2Z4Y387_SUMC1</name>
<dbReference type="InterPro" id="IPR010627">
    <property type="entry name" value="Prepilin_pept_A24_N"/>
</dbReference>
<evidence type="ECO:0000313" key="11">
    <source>
        <dbReference type="EMBL" id="AXA35677.1"/>
    </source>
</evidence>
<feature type="domain" description="Prepilin peptidase A24 N-terminal" evidence="10">
    <location>
        <begin position="75"/>
        <end position="158"/>
    </location>
</feature>
<feature type="transmembrane region" description="Helical" evidence="8">
    <location>
        <begin position="165"/>
        <end position="182"/>
    </location>
</feature>
<keyword evidence="5 8" id="KW-1133">Transmembrane helix</keyword>
<feature type="compositionally biased region" description="Polar residues" evidence="7">
    <location>
        <begin position="354"/>
        <end position="375"/>
    </location>
</feature>
<dbReference type="PANTHER" id="PTHR30487:SF0">
    <property type="entry name" value="PREPILIN LEADER PEPTIDASE_N-METHYLTRANSFERASE-RELATED"/>
    <property type="match status" value="1"/>
</dbReference>
<dbReference type="PANTHER" id="PTHR30487">
    <property type="entry name" value="TYPE 4 PREPILIN-LIKE PROTEINS LEADER PEPTIDE-PROCESSING ENZYME"/>
    <property type="match status" value="1"/>
</dbReference>
<dbReference type="EMBL" id="CP030759">
    <property type="protein sequence ID" value="AXA35677.1"/>
    <property type="molecule type" value="Genomic_DNA"/>
</dbReference>
<dbReference type="Pfam" id="PF06750">
    <property type="entry name" value="A24_N_bact"/>
    <property type="match status" value="1"/>
</dbReference>
<accession>A0A2Z4Y387</accession>
<dbReference type="Gene3D" id="1.20.120.1220">
    <property type="match status" value="1"/>
</dbReference>
<dbReference type="Proteomes" id="UP000262583">
    <property type="component" value="Chromosome"/>
</dbReference>
<evidence type="ECO:0000256" key="6">
    <source>
        <dbReference type="ARBA" id="ARBA00023136"/>
    </source>
</evidence>
<organism evidence="11 12">
    <name type="scientific">Sumerlaea chitinivorans</name>
    <dbReference type="NCBI Taxonomy" id="2250252"/>
    <lineage>
        <taxon>Bacteria</taxon>
        <taxon>Candidatus Sumerlaeota</taxon>
        <taxon>Candidatus Sumerlaeia</taxon>
        <taxon>Candidatus Sumerlaeales</taxon>
        <taxon>Candidatus Sumerlaeaceae</taxon>
        <taxon>Candidatus Sumerlaea</taxon>
    </lineage>
</organism>
<sequence length="438" mass="49284">MPHKHLRITCTCRVHCKHSLCDGCDSPLGLVADLPTLSSRKTLILARLSGQKSRTMTFTEFTRMYPEYFWLFAFVLGAVWGSFLNVCIYRLPLRKSVVYPGSHCYQCGSAIRWYDNIPLLSYWILRGNCRFCGSHFSARYFYIELLTALLFWALCYRFGFQAVTIAHWILVALLIVATFTDLDHYVIPDSVTNWGLAFAIVANGLLGSSSLVVRELHFIHDFWFSFSFAPDRPEWWWASGHVGGVVGAIVGALVGWSLLTGIAIFGRLLFRKEAMGGGDIKLFAFLGAYFGPLSCFWILFLSAFLGSIGGSILLLAHRLWGQDEYDEFALDPARARRPPLPSNAERRNSEGPVTASSGTEVQESLTCDGEQQTKPRTVRIARRTGRQLHHFPFGPYIALAAVIVLFFHDTLDLALRDYLLLPSVVEEPVEKAFKSVTK</sequence>
<evidence type="ECO:0000313" key="12">
    <source>
        <dbReference type="Proteomes" id="UP000262583"/>
    </source>
</evidence>
<evidence type="ECO:0000256" key="5">
    <source>
        <dbReference type="ARBA" id="ARBA00022989"/>
    </source>
</evidence>
<feature type="region of interest" description="Disordered" evidence="7">
    <location>
        <begin position="334"/>
        <end position="377"/>
    </location>
</feature>
<gene>
    <name evidence="11" type="ORF">BRCON_0900</name>
</gene>
<dbReference type="AlphaFoldDB" id="A0A2Z4Y387"/>
<evidence type="ECO:0000256" key="2">
    <source>
        <dbReference type="ARBA" id="ARBA00005801"/>
    </source>
</evidence>
<keyword evidence="4 8" id="KW-0812">Transmembrane</keyword>
<feature type="transmembrane region" description="Helical" evidence="8">
    <location>
        <begin position="393"/>
        <end position="411"/>
    </location>
</feature>
<dbReference type="InterPro" id="IPR050882">
    <property type="entry name" value="Prepilin_peptidase/N-MTase"/>
</dbReference>
<feature type="transmembrane region" description="Helical" evidence="8">
    <location>
        <begin position="245"/>
        <end position="270"/>
    </location>
</feature>
<proteinExistence type="inferred from homology"/>
<evidence type="ECO:0000259" key="9">
    <source>
        <dbReference type="Pfam" id="PF01478"/>
    </source>
</evidence>
<protein>
    <submittedName>
        <fullName evidence="11">Prepilin signal peptidase PilD</fullName>
    </submittedName>
</protein>
<comment type="similarity">
    <text evidence="2">Belongs to the peptidase A24 family.</text>
</comment>
<dbReference type="GO" id="GO:0004190">
    <property type="term" value="F:aspartic-type endopeptidase activity"/>
    <property type="evidence" value="ECO:0007669"/>
    <property type="project" value="InterPro"/>
</dbReference>
<keyword evidence="3" id="KW-1003">Cell membrane</keyword>
<feature type="transmembrane region" description="Helical" evidence="8">
    <location>
        <begin position="194"/>
        <end position="213"/>
    </location>
</feature>
<reference evidence="11 12" key="1">
    <citation type="submission" date="2018-05" db="EMBL/GenBank/DDBJ databases">
        <title>A metagenomic window into the 2 km-deep terrestrial subsurface aquifer revealed taxonomically and functionally diverse microbial community comprising novel uncultured bacterial lineages.</title>
        <authorList>
            <person name="Kadnikov V.V."/>
            <person name="Mardanov A.V."/>
            <person name="Beletsky A.V."/>
            <person name="Banks D."/>
            <person name="Pimenov N.V."/>
            <person name="Frank Y.A."/>
            <person name="Karnachuk O.V."/>
            <person name="Ravin N.V."/>
        </authorList>
    </citation>
    <scope>NUCLEOTIDE SEQUENCE [LARGE SCALE GENOMIC DNA]</scope>
    <source>
        <strain evidence="11">BY</strain>
    </source>
</reference>